<feature type="region of interest" description="Disordered" evidence="1">
    <location>
        <begin position="75"/>
        <end position="99"/>
    </location>
</feature>
<proteinExistence type="predicted"/>
<feature type="compositionally biased region" description="Acidic residues" evidence="1">
    <location>
        <begin position="86"/>
        <end position="99"/>
    </location>
</feature>
<evidence type="ECO:0000256" key="1">
    <source>
        <dbReference type="SAM" id="MobiDB-lite"/>
    </source>
</evidence>
<evidence type="ECO:0000313" key="3">
    <source>
        <dbReference type="Proteomes" id="UP000594263"/>
    </source>
</evidence>
<dbReference type="Gramene" id="Kaladp0047s0002.1.v1.1">
    <property type="protein sequence ID" value="Kaladp0047s0002.1.v1.1.CDS.1"/>
    <property type="gene ID" value="Kaladp0047s0002.v1.1"/>
</dbReference>
<feature type="compositionally biased region" description="Low complexity" evidence="1">
    <location>
        <begin position="20"/>
        <end position="42"/>
    </location>
</feature>
<accession>A0A7N0TVE5</accession>
<sequence length="99" mass="10882">MDAHRLGYLVPLPPPPSLPPMSIQVPPHTSPLTPLPTASSDSVRCRSVRRSNWDATGTEGSKFYPYDDLYSDDAGGGGFLGSENWWSDDVDDDEENEED</sequence>
<feature type="region of interest" description="Disordered" evidence="1">
    <location>
        <begin position="1"/>
        <end position="43"/>
    </location>
</feature>
<keyword evidence="3" id="KW-1185">Reference proteome</keyword>
<dbReference type="AlphaFoldDB" id="A0A7N0TVE5"/>
<dbReference type="Proteomes" id="UP000594263">
    <property type="component" value="Unplaced"/>
</dbReference>
<dbReference type="EnsemblPlants" id="Kaladp0047s0002.1.v1.1">
    <property type="protein sequence ID" value="Kaladp0047s0002.1.v1.1.CDS.1"/>
    <property type="gene ID" value="Kaladp0047s0002.v1.1"/>
</dbReference>
<protein>
    <submittedName>
        <fullName evidence="2">Uncharacterized protein</fullName>
    </submittedName>
</protein>
<evidence type="ECO:0000313" key="2">
    <source>
        <dbReference type="EnsemblPlants" id="Kaladp0047s0002.1.v1.1.CDS.1"/>
    </source>
</evidence>
<organism evidence="2 3">
    <name type="scientific">Kalanchoe fedtschenkoi</name>
    <name type="common">Lavender scallops</name>
    <name type="synonym">South American air plant</name>
    <dbReference type="NCBI Taxonomy" id="63787"/>
    <lineage>
        <taxon>Eukaryota</taxon>
        <taxon>Viridiplantae</taxon>
        <taxon>Streptophyta</taxon>
        <taxon>Embryophyta</taxon>
        <taxon>Tracheophyta</taxon>
        <taxon>Spermatophyta</taxon>
        <taxon>Magnoliopsida</taxon>
        <taxon>eudicotyledons</taxon>
        <taxon>Gunneridae</taxon>
        <taxon>Pentapetalae</taxon>
        <taxon>Saxifragales</taxon>
        <taxon>Crassulaceae</taxon>
        <taxon>Kalanchoe</taxon>
    </lineage>
</organism>
<name>A0A7N0TVE5_KALFE</name>
<reference evidence="2" key="1">
    <citation type="submission" date="2021-01" db="UniProtKB">
        <authorList>
            <consortium name="EnsemblPlants"/>
        </authorList>
    </citation>
    <scope>IDENTIFICATION</scope>
</reference>